<dbReference type="PANTHER" id="PTHR11242:SF0">
    <property type="entry name" value="TPR_REGION DOMAIN-CONTAINING PROTEIN"/>
    <property type="match status" value="1"/>
</dbReference>
<dbReference type="EMBL" id="JABEZW010000001">
    <property type="protein sequence ID" value="MBA0757268.1"/>
    <property type="molecule type" value="Genomic_DNA"/>
</dbReference>
<comment type="catalytic activity">
    <reaction evidence="3">
        <text>[protein]-peptidylproline (omega=180) = [protein]-peptidylproline (omega=0)</text>
        <dbReference type="Rhea" id="RHEA:16237"/>
        <dbReference type="Rhea" id="RHEA-COMP:10747"/>
        <dbReference type="Rhea" id="RHEA-COMP:10748"/>
        <dbReference type="ChEBI" id="CHEBI:83833"/>
        <dbReference type="ChEBI" id="CHEBI:83834"/>
        <dbReference type="EC" id="5.2.1.8"/>
    </reaction>
</comment>
<keyword evidence="3" id="KW-0697">Rotamase</keyword>
<proteinExistence type="predicted"/>
<keyword evidence="1" id="KW-0677">Repeat</keyword>
<dbReference type="EC" id="5.2.1.8" evidence="3"/>
<dbReference type="SUPFAM" id="SSF54534">
    <property type="entry name" value="FKBP-like"/>
    <property type="match status" value="1"/>
</dbReference>
<evidence type="ECO:0000259" key="4">
    <source>
        <dbReference type="PROSITE" id="PS50059"/>
    </source>
</evidence>
<keyword evidence="3" id="KW-0413">Isomerase</keyword>
<dbReference type="InterPro" id="IPR046357">
    <property type="entry name" value="PPIase_dom_sf"/>
</dbReference>
<dbReference type="InterPro" id="IPR011990">
    <property type="entry name" value="TPR-like_helical_dom_sf"/>
</dbReference>
<dbReference type="PANTHER" id="PTHR11242">
    <property type="entry name" value="ARYL HYDROCARBON RECEPTOR INTERACTING PROTEIN RELATED"/>
    <property type="match status" value="1"/>
</dbReference>
<evidence type="ECO:0000313" key="5">
    <source>
        <dbReference type="EMBL" id="MBA0757268.1"/>
    </source>
</evidence>
<comment type="caution">
    <text evidence="5">The sequence shown here is derived from an EMBL/GenBank/DDBJ whole genome shotgun (WGS) entry which is preliminary data.</text>
</comment>
<dbReference type="InterPro" id="IPR001179">
    <property type="entry name" value="PPIase_FKBP_dom"/>
</dbReference>
<dbReference type="PROSITE" id="PS50059">
    <property type="entry name" value="FKBP_PPIASE"/>
    <property type="match status" value="1"/>
</dbReference>
<dbReference type="InterPro" id="IPR039663">
    <property type="entry name" value="AIP/AIPL1/TTC9"/>
</dbReference>
<gene>
    <name evidence="5" type="ORF">Gotri_020377</name>
</gene>
<dbReference type="GO" id="GO:0003755">
    <property type="term" value="F:peptidyl-prolyl cis-trans isomerase activity"/>
    <property type="evidence" value="ECO:0007669"/>
    <property type="project" value="UniProtKB-KW"/>
</dbReference>
<dbReference type="Gene3D" id="1.25.40.10">
    <property type="entry name" value="Tetratricopeptide repeat domain"/>
    <property type="match status" value="1"/>
</dbReference>
<evidence type="ECO:0000256" key="3">
    <source>
        <dbReference type="PROSITE-ProRule" id="PRU00277"/>
    </source>
</evidence>
<dbReference type="Gene3D" id="3.10.50.40">
    <property type="match status" value="1"/>
</dbReference>
<evidence type="ECO:0000256" key="2">
    <source>
        <dbReference type="ARBA" id="ARBA00022803"/>
    </source>
</evidence>
<dbReference type="Pfam" id="PF00254">
    <property type="entry name" value="FKBP_C"/>
    <property type="match status" value="1"/>
</dbReference>
<keyword evidence="6" id="KW-1185">Reference proteome</keyword>
<evidence type="ECO:0000256" key="1">
    <source>
        <dbReference type="ARBA" id="ARBA00022737"/>
    </source>
</evidence>
<protein>
    <recommendedName>
        <fullName evidence="3">peptidylprolyl isomerase</fullName>
        <ecNumber evidence="3">5.2.1.8</ecNumber>
    </recommendedName>
</protein>
<name>A0A7J9D9I6_9ROSI</name>
<sequence>MVRSGLTFCTHPATRSLNLGRVYGTNLAKEKFLKCCAWEPMDPSTEGIVPVYWLHGVVPPSTETLSLHEPTGLSAELGDKTLTQGQYLLAWTETTKHKFDDTWHEQQPLELVLGKEKKEMTGLAIGVSSMKSGERALLHVGWELGYGKEGSFSFPNVPPMADILYEVELIGFDETKEGKARADMTVEERIGAADRRKMDGNSLFKEDKLEEAMQQYEMAVAYMGDDFMFQLFGKYRDMALAVKNPCHLNMAACLIKLKRYEEAIGHCSIIKVIKGEFGWAVRLPAVSVKTAVAVRLDTVAIL</sequence>
<dbReference type="AlphaFoldDB" id="A0A7J9D9I6"/>
<evidence type="ECO:0000313" key="6">
    <source>
        <dbReference type="Proteomes" id="UP000593568"/>
    </source>
</evidence>
<feature type="domain" description="PPIase FKBP-type" evidence="4">
    <location>
        <begin position="99"/>
        <end position="173"/>
    </location>
</feature>
<accession>A0A7J9D9I6</accession>
<dbReference type="SUPFAM" id="SSF48452">
    <property type="entry name" value="TPR-like"/>
    <property type="match status" value="1"/>
</dbReference>
<organism evidence="5 6">
    <name type="scientific">Gossypium trilobum</name>
    <dbReference type="NCBI Taxonomy" id="34281"/>
    <lineage>
        <taxon>Eukaryota</taxon>
        <taxon>Viridiplantae</taxon>
        <taxon>Streptophyta</taxon>
        <taxon>Embryophyta</taxon>
        <taxon>Tracheophyta</taxon>
        <taxon>Spermatophyta</taxon>
        <taxon>Magnoliopsida</taxon>
        <taxon>eudicotyledons</taxon>
        <taxon>Gunneridae</taxon>
        <taxon>Pentapetalae</taxon>
        <taxon>rosids</taxon>
        <taxon>malvids</taxon>
        <taxon>Malvales</taxon>
        <taxon>Malvaceae</taxon>
        <taxon>Malvoideae</taxon>
        <taxon>Gossypium</taxon>
    </lineage>
</organism>
<keyword evidence="2" id="KW-0802">TPR repeat</keyword>
<dbReference type="Proteomes" id="UP000593568">
    <property type="component" value="Unassembled WGS sequence"/>
</dbReference>
<reference evidence="5 6" key="1">
    <citation type="journal article" date="2019" name="Genome Biol. Evol.">
        <title>Insights into the evolution of the New World diploid cottons (Gossypium, subgenus Houzingenia) based on genome sequencing.</title>
        <authorList>
            <person name="Grover C.E."/>
            <person name="Arick M.A. 2nd"/>
            <person name="Thrash A."/>
            <person name="Conover J.L."/>
            <person name="Sanders W.S."/>
            <person name="Peterson D.G."/>
            <person name="Frelichowski J.E."/>
            <person name="Scheffler J.A."/>
            <person name="Scheffler B.E."/>
            <person name="Wendel J.F."/>
        </authorList>
    </citation>
    <scope>NUCLEOTIDE SEQUENCE [LARGE SCALE GENOMIC DNA]</scope>
    <source>
        <strain evidence="5">8</strain>
        <tissue evidence="5">Leaf</tissue>
    </source>
</reference>